<dbReference type="Pfam" id="PF00566">
    <property type="entry name" value="RabGAP-TBC"/>
    <property type="match status" value="1"/>
</dbReference>
<sequence>MLIIFHCFVDDASHKLLHPGYLESIESASVAESETETPAGNMQHMDCMQLPAKLYAGRKPTDMKTFYPAINIIDKDVPRTDRTLKYFSEESGLHHLRMLREILMTYAAFHPQVGYAQGMNDIAGRFLVVFDSEVEAYWCFKNYMRQVETEFMEDSVLRKLEKVHQLLLELDTDLMQYLEFLGLADMAFCHRWMLLNFKREFSYEDSLRCFEILSSHHLELSSMEAYKAQDVEKQRRFEQEGGTDRIVEAPLNVEYTFDVFMCVSILMEHRATIFQCTDAADVFQFICSLSSTLNLDDILSRSEVLFYKYCSKSVADCFQMVELPPTEPPRPRV</sequence>
<dbReference type="Gene3D" id="1.10.472.80">
    <property type="entry name" value="Ypt/Rab-GAP domain of gyp1p, domain 3"/>
    <property type="match status" value="1"/>
</dbReference>
<dbReference type="EMBL" id="JAODUO010000481">
    <property type="protein sequence ID" value="KAK2179588.1"/>
    <property type="molecule type" value="Genomic_DNA"/>
</dbReference>
<evidence type="ECO:0000256" key="1">
    <source>
        <dbReference type="ARBA" id="ARBA00022468"/>
    </source>
</evidence>
<name>A0AAD9NT04_RIDPI</name>
<proteinExistence type="predicted"/>
<evidence type="ECO:0000313" key="4">
    <source>
        <dbReference type="Proteomes" id="UP001209878"/>
    </source>
</evidence>
<dbReference type="SUPFAM" id="SSF47923">
    <property type="entry name" value="Ypt/Rab-GAP domain of gyp1p"/>
    <property type="match status" value="2"/>
</dbReference>
<dbReference type="GO" id="GO:0005096">
    <property type="term" value="F:GTPase activator activity"/>
    <property type="evidence" value="ECO:0007669"/>
    <property type="project" value="UniProtKB-KW"/>
</dbReference>
<accession>A0AAD9NT04</accession>
<reference evidence="3" key="1">
    <citation type="journal article" date="2023" name="Mol. Biol. Evol.">
        <title>Third-Generation Sequencing Reveals the Adaptive Role of the Epigenome in Three Deep-Sea Polychaetes.</title>
        <authorList>
            <person name="Perez M."/>
            <person name="Aroh O."/>
            <person name="Sun Y."/>
            <person name="Lan Y."/>
            <person name="Juniper S.K."/>
            <person name="Young C.R."/>
            <person name="Angers B."/>
            <person name="Qian P.Y."/>
        </authorList>
    </citation>
    <scope>NUCLEOTIDE SEQUENCE</scope>
    <source>
        <strain evidence="3">R07B-5</strain>
    </source>
</reference>
<dbReference type="AlphaFoldDB" id="A0AAD9NT04"/>
<protein>
    <recommendedName>
        <fullName evidence="2">Rab-GAP TBC domain-containing protein</fullName>
    </recommendedName>
</protein>
<dbReference type="PANTHER" id="PTHR22957">
    <property type="entry name" value="TBC1 DOMAIN FAMILY MEMBER GTPASE-ACTIVATING PROTEIN"/>
    <property type="match status" value="1"/>
</dbReference>
<dbReference type="PROSITE" id="PS50086">
    <property type="entry name" value="TBC_RABGAP"/>
    <property type="match status" value="1"/>
</dbReference>
<dbReference type="PANTHER" id="PTHR22957:SF466">
    <property type="entry name" value="SI:DKEY-238D18.4"/>
    <property type="match status" value="1"/>
</dbReference>
<gene>
    <name evidence="3" type="ORF">NP493_480g00010</name>
</gene>
<keyword evidence="4" id="KW-1185">Reference proteome</keyword>
<evidence type="ECO:0000313" key="3">
    <source>
        <dbReference type="EMBL" id="KAK2179588.1"/>
    </source>
</evidence>
<evidence type="ECO:0000259" key="2">
    <source>
        <dbReference type="PROSITE" id="PS50086"/>
    </source>
</evidence>
<organism evidence="3 4">
    <name type="scientific">Ridgeia piscesae</name>
    <name type="common">Tubeworm</name>
    <dbReference type="NCBI Taxonomy" id="27915"/>
    <lineage>
        <taxon>Eukaryota</taxon>
        <taxon>Metazoa</taxon>
        <taxon>Spiralia</taxon>
        <taxon>Lophotrochozoa</taxon>
        <taxon>Annelida</taxon>
        <taxon>Polychaeta</taxon>
        <taxon>Sedentaria</taxon>
        <taxon>Canalipalpata</taxon>
        <taxon>Sabellida</taxon>
        <taxon>Siboglinidae</taxon>
        <taxon>Ridgeia</taxon>
    </lineage>
</organism>
<feature type="domain" description="Rab-GAP TBC" evidence="2">
    <location>
        <begin position="1"/>
        <end position="217"/>
    </location>
</feature>
<dbReference type="InterPro" id="IPR035969">
    <property type="entry name" value="Rab-GAP_TBC_sf"/>
</dbReference>
<dbReference type="InterPro" id="IPR000195">
    <property type="entry name" value="Rab-GAP-TBC_dom"/>
</dbReference>
<dbReference type="SMART" id="SM00164">
    <property type="entry name" value="TBC"/>
    <property type="match status" value="1"/>
</dbReference>
<comment type="caution">
    <text evidence="3">The sequence shown here is derived from an EMBL/GenBank/DDBJ whole genome shotgun (WGS) entry which is preliminary data.</text>
</comment>
<dbReference type="Proteomes" id="UP001209878">
    <property type="component" value="Unassembled WGS sequence"/>
</dbReference>
<keyword evidence="1" id="KW-0343">GTPase activation</keyword>
<dbReference type="Gene3D" id="1.10.8.270">
    <property type="entry name" value="putative rabgap domain of human tbc1 domain family member 14 like domains"/>
    <property type="match status" value="1"/>
</dbReference>